<feature type="compositionally biased region" description="Basic and acidic residues" evidence="2">
    <location>
        <begin position="191"/>
        <end position="205"/>
    </location>
</feature>
<feature type="region of interest" description="Disordered" evidence="2">
    <location>
        <begin position="136"/>
        <end position="162"/>
    </location>
</feature>
<evidence type="ECO:0000313" key="3">
    <source>
        <dbReference type="EMBL" id="CAG9788446.1"/>
    </source>
</evidence>
<reference evidence="3" key="2">
    <citation type="submission" date="2022-10" db="EMBL/GenBank/DDBJ databases">
        <authorList>
            <consortium name="ENA_rothamsted_submissions"/>
            <consortium name="culmorum"/>
            <person name="King R."/>
        </authorList>
    </citation>
    <scope>NUCLEOTIDE SEQUENCE</scope>
</reference>
<protein>
    <submittedName>
        <fullName evidence="3">Uncharacterized protein</fullName>
    </submittedName>
</protein>
<accession>A0A9N9R252</accession>
<name>A0A9N9R252_9NEOP</name>
<dbReference type="AlphaFoldDB" id="A0A9N9R252"/>
<organism evidence="3 4">
    <name type="scientific">Diatraea saccharalis</name>
    <name type="common">sugarcane borer</name>
    <dbReference type="NCBI Taxonomy" id="40085"/>
    <lineage>
        <taxon>Eukaryota</taxon>
        <taxon>Metazoa</taxon>
        <taxon>Ecdysozoa</taxon>
        <taxon>Arthropoda</taxon>
        <taxon>Hexapoda</taxon>
        <taxon>Insecta</taxon>
        <taxon>Pterygota</taxon>
        <taxon>Neoptera</taxon>
        <taxon>Endopterygota</taxon>
        <taxon>Lepidoptera</taxon>
        <taxon>Glossata</taxon>
        <taxon>Ditrysia</taxon>
        <taxon>Pyraloidea</taxon>
        <taxon>Crambidae</taxon>
        <taxon>Crambinae</taxon>
        <taxon>Diatraea</taxon>
    </lineage>
</organism>
<gene>
    <name evidence="3" type="ORF">DIATSA_LOCUS6245</name>
</gene>
<sequence length="205" mass="22289">MNCIYNFAKQTALKDLAAVTEHKAEITQLLAARDDAENKLRELQEIQGHLAVLLGEPKAALVMRALSKGAHCGSCLVPALIEPQDPCFGAPPPLPALRPAASDEPCLTTWRPPDVPDDRKHICNRWVGGSHTLLSSAVTRERASPPPAPPRTPTSRFTGHGTDGRLYMMEEELQPCLECNQYTEPGGEQRGGGDHEVTKLVADEK</sequence>
<dbReference type="Proteomes" id="UP001153714">
    <property type="component" value="Chromosome 19"/>
</dbReference>
<evidence type="ECO:0000256" key="2">
    <source>
        <dbReference type="SAM" id="MobiDB-lite"/>
    </source>
</evidence>
<proteinExistence type="predicted"/>
<reference evidence="3" key="1">
    <citation type="submission" date="2021-12" db="EMBL/GenBank/DDBJ databases">
        <authorList>
            <person name="King R."/>
        </authorList>
    </citation>
    <scope>NUCLEOTIDE SEQUENCE</scope>
</reference>
<evidence type="ECO:0000313" key="4">
    <source>
        <dbReference type="Proteomes" id="UP001153714"/>
    </source>
</evidence>
<evidence type="ECO:0000256" key="1">
    <source>
        <dbReference type="SAM" id="Coils"/>
    </source>
</evidence>
<feature type="coiled-coil region" evidence="1">
    <location>
        <begin position="19"/>
        <end position="46"/>
    </location>
</feature>
<feature type="region of interest" description="Disordered" evidence="2">
    <location>
        <begin position="182"/>
        <end position="205"/>
    </location>
</feature>
<keyword evidence="4" id="KW-1185">Reference proteome</keyword>
<dbReference type="EMBL" id="OU893350">
    <property type="protein sequence ID" value="CAG9788446.1"/>
    <property type="molecule type" value="Genomic_DNA"/>
</dbReference>
<dbReference type="OrthoDB" id="7489536at2759"/>
<keyword evidence="1" id="KW-0175">Coiled coil</keyword>